<dbReference type="PRINTS" id="PR00909">
    <property type="entry name" value="SPERMDNBNDNG"/>
</dbReference>
<dbReference type="PANTHER" id="PTHR30006">
    <property type="entry name" value="THIAMINE-BINDING PERIPLASMIC PROTEIN-RELATED"/>
    <property type="match status" value="1"/>
</dbReference>
<keyword evidence="4" id="KW-1185">Reference proteome</keyword>
<evidence type="ECO:0000256" key="2">
    <source>
        <dbReference type="SAM" id="SignalP"/>
    </source>
</evidence>
<dbReference type="InterPro" id="IPR001188">
    <property type="entry name" value="Sperm_putr-bd"/>
</dbReference>
<evidence type="ECO:0000313" key="4">
    <source>
        <dbReference type="Proteomes" id="UP001363010"/>
    </source>
</evidence>
<name>A0ABU8W756_9BURK</name>
<comment type="caution">
    <text evidence="3">The sequence shown here is derived from an EMBL/GenBank/DDBJ whole genome shotgun (WGS) entry which is preliminary data.</text>
</comment>
<dbReference type="InterPro" id="IPR006059">
    <property type="entry name" value="SBP"/>
</dbReference>
<dbReference type="PROSITE" id="PS51257">
    <property type="entry name" value="PROKAR_LIPOPROTEIN"/>
    <property type="match status" value="1"/>
</dbReference>
<sequence>MNHTFSRGLAAGVLAGLMSCAAHAEDLVVGIFGGSFADDSKTCHIAAFEKKTGAKVSLKLGSSSQFAASIRATGGKSDFDVVYIDNSLAAQLKNEKLLESIDKTKLANAGEISAKAFDKDGQYVVFMTGATVIVYDTKQIKTPPTSWADLSKPEYAGKLAIGDISGTSGSQLLMALNRMKGGTLSNMDAGFEAVKPLAKASVTLYTQADQIVSLFERQEIAIAVWYPDRAGSAIDKGLPLAVVYPKEGAVGILPALVIPKGAKSPALALKYIDEVLSKDGQACFAERKYAGPVNTQVKLSDKAAKIVPYKETFDNLWLPDPEAVAKSLPDWTKRWQREVAR</sequence>
<evidence type="ECO:0000256" key="1">
    <source>
        <dbReference type="ARBA" id="ARBA00022729"/>
    </source>
</evidence>
<feature type="signal peptide" evidence="2">
    <location>
        <begin position="1"/>
        <end position="24"/>
    </location>
</feature>
<dbReference type="PANTHER" id="PTHR30006:SF2">
    <property type="entry name" value="ABC TRANSPORTER SUBSTRATE-BINDING PROTEIN"/>
    <property type="match status" value="1"/>
</dbReference>
<proteinExistence type="predicted"/>
<dbReference type="Gene3D" id="3.40.190.10">
    <property type="entry name" value="Periplasmic binding protein-like II"/>
    <property type="match status" value="2"/>
</dbReference>
<dbReference type="CDD" id="cd13589">
    <property type="entry name" value="PBP2_polyamine_RpCGA009"/>
    <property type="match status" value="1"/>
</dbReference>
<dbReference type="EMBL" id="JBBKZV010000027">
    <property type="protein sequence ID" value="MEJ8825882.1"/>
    <property type="molecule type" value="Genomic_DNA"/>
</dbReference>
<dbReference type="Pfam" id="PF13416">
    <property type="entry name" value="SBP_bac_8"/>
    <property type="match status" value="1"/>
</dbReference>
<keyword evidence="1 2" id="KW-0732">Signal</keyword>
<feature type="chain" id="PRO_5045452572" evidence="2">
    <location>
        <begin position="25"/>
        <end position="341"/>
    </location>
</feature>
<dbReference type="Proteomes" id="UP001363010">
    <property type="component" value="Unassembled WGS sequence"/>
</dbReference>
<dbReference type="SUPFAM" id="SSF53850">
    <property type="entry name" value="Periplasmic binding protein-like II"/>
    <property type="match status" value="1"/>
</dbReference>
<dbReference type="RefSeq" id="WP_340366918.1">
    <property type="nucleotide sequence ID" value="NZ_JBBKZV010000027.1"/>
</dbReference>
<gene>
    <name evidence="3" type="ORF">WKW80_28270</name>
</gene>
<evidence type="ECO:0000313" key="3">
    <source>
        <dbReference type="EMBL" id="MEJ8825882.1"/>
    </source>
</evidence>
<organism evidence="3 4">
    <name type="scientific">Variovorax humicola</name>
    <dbReference type="NCBI Taxonomy" id="1769758"/>
    <lineage>
        <taxon>Bacteria</taxon>
        <taxon>Pseudomonadati</taxon>
        <taxon>Pseudomonadota</taxon>
        <taxon>Betaproteobacteria</taxon>
        <taxon>Burkholderiales</taxon>
        <taxon>Comamonadaceae</taxon>
        <taxon>Variovorax</taxon>
    </lineage>
</organism>
<protein>
    <submittedName>
        <fullName evidence="3">ABC transporter substrate-binding protein</fullName>
    </submittedName>
</protein>
<reference evidence="3 4" key="1">
    <citation type="submission" date="2024-03" db="EMBL/GenBank/DDBJ databases">
        <title>Novel species of the genus Variovorax.</title>
        <authorList>
            <person name="Liu Q."/>
            <person name="Xin Y.-H."/>
        </authorList>
    </citation>
    <scope>NUCLEOTIDE SEQUENCE [LARGE SCALE GENOMIC DNA]</scope>
    <source>
        <strain evidence="3 4">KACC 18501</strain>
    </source>
</reference>
<accession>A0ABU8W756</accession>